<evidence type="ECO:0000313" key="1">
    <source>
        <dbReference type="EMBL" id="VDO14718.1"/>
    </source>
</evidence>
<gene>
    <name evidence="1" type="ORF">BTMF_LOCUS3403</name>
</gene>
<evidence type="ECO:0000313" key="2">
    <source>
        <dbReference type="Proteomes" id="UP000280834"/>
    </source>
</evidence>
<dbReference type="EMBL" id="UZAG01003060">
    <property type="protein sequence ID" value="VDO14718.1"/>
    <property type="molecule type" value="Genomic_DNA"/>
</dbReference>
<protein>
    <submittedName>
        <fullName evidence="1">Uncharacterized protein</fullName>
    </submittedName>
</protein>
<proteinExistence type="predicted"/>
<organism evidence="1 2">
    <name type="scientific">Brugia timori</name>
    <dbReference type="NCBI Taxonomy" id="42155"/>
    <lineage>
        <taxon>Eukaryota</taxon>
        <taxon>Metazoa</taxon>
        <taxon>Ecdysozoa</taxon>
        <taxon>Nematoda</taxon>
        <taxon>Chromadorea</taxon>
        <taxon>Rhabditida</taxon>
        <taxon>Spirurina</taxon>
        <taxon>Spiruromorpha</taxon>
        <taxon>Filarioidea</taxon>
        <taxon>Onchocercidae</taxon>
        <taxon>Brugia</taxon>
    </lineage>
</organism>
<reference evidence="1 2" key="1">
    <citation type="submission" date="2018-11" db="EMBL/GenBank/DDBJ databases">
        <authorList>
            <consortium name="Pathogen Informatics"/>
        </authorList>
    </citation>
    <scope>NUCLEOTIDE SEQUENCE [LARGE SCALE GENOMIC DNA]</scope>
</reference>
<accession>A0A3P7WB06</accession>
<sequence>MLSREVHSINILDIFGQKSMNFTASRRCLHPVLFPNQKYTSKLLFLQDL</sequence>
<dbReference type="AlphaFoldDB" id="A0A3P7WB06"/>
<dbReference type="Proteomes" id="UP000280834">
    <property type="component" value="Unassembled WGS sequence"/>
</dbReference>
<name>A0A3P7WB06_9BILA</name>
<keyword evidence="2" id="KW-1185">Reference proteome</keyword>